<name>A0A453IFZ6_AEGTS</name>
<evidence type="ECO:0000313" key="1">
    <source>
        <dbReference type="EnsemblPlants" id="AET4Gv20549300.1"/>
    </source>
</evidence>
<reference evidence="1" key="3">
    <citation type="journal article" date="2017" name="Nature">
        <title>Genome sequence of the progenitor of the wheat D genome Aegilops tauschii.</title>
        <authorList>
            <person name="Luo M.C."/>
            <person name="Gu Y.Q."/>
            <person name="Puiu D."/>
            <person name="Wang H."/>
            <person name="Twardziok S.O."/>
            <person name="Deal K.R."/>
            <person name="Huo N."/>
            <person name="Zhu T."/>
            <person name="Wang L."/>
            <person name="Wang Y."/>
            <person name="McGuire P.E."/>
            <person name="Liu S."/>
            <person name="Long H."/>
            <person name="Ramasamy R.K."/>
            <person name="Rodriguez J.C."/>
            <person name="Van S.L."/>
            <person name="Yuan L."/>
            <person name="Wang Z."/>
            <person name="Xia Z."/>
            <person name="Xiao L."/>
            <person name="Anderson O.D."/>
            <person name="Ouyang S."/>
            <person name="Liang Y."/>
            <person name="Zimin A.V."/>
            <person name="Pertea G."/>
            <person name="Qi P."/>
            <person name="Bennetzen J.L."/>
            <person name="Dai X."/>
            <person name="Dawson M.W."/>
            <person name="Muller H.G."/>
            <person name="Kugler K."/>
            <person name="Rivarola-Duarte L."/>
            <person name="Spannagl M."/>
            <person name="Mayer K.F.X."/>
            <person name="Lu F.H."/>
            <person name="Bevan M.W."/>
            <person name="Leroy P."/>
            <person name="Li P."/>
            <person name="You F.M."/>
            <person name="Sun Q."/>
            <person name="Liu Z."/>
            <person name="Lyons E."/>
            <person name="Wicker T."/>
            <person name="Salzberg S.L."/>
            <person name="Devos K.M."/>
            <person name="Dvorak J."/>
        </authorList>
    </citation>
    <scope>NUCLEOTIDE SEQUENCE [LARGE SCALE GENOMIC DNA]</scope>
    <source>
        <strain evidence="1">cv. AL8/78</strain>
    </source>
</reference>
<reference evidence="2" key="1">
    <citation type="journal article" date="2014" name="Science">
        <title>Ancient hybridizations among the ancestral genomes of bread wheat.</title>
        <authorList>
            <consortium name="International Wheat Genome Sequencing Consortium,"/>
            <person name="Marcussen T."/>
            <person name="Sandve S.R."/>
            <person name="Heier L."/>
            <person name="Spannagl M."/>
            <person name="Pfeifer M."/>
            <person name="Jakobsen K.S."/>
            <person name="Wulff B.B."/>
            <person name="Steuernagel B."/>
            <person name="Mayer K.F."/>
            <person name="Olsen O.A."/>
        </authorList>
    </citation>
    <scope>NUCLEOTIDE SEQUENCE [LARGE SCALE GENOMIC DNA]</scope>
    <source>
        <strain evidence="2">cv. AL8/78</strain>
    </source>
</reference>
<dbReference type="Proteomes" id="UP000015105">
    <property type="component" value="Chromosome 4D"/>
</dbReference>
<organism evidence="1 2">
    <name type="scientific">Aegilops tauschii subsp. strangulata</name>
    <name type="common">Goatgrass</name>
    <dbReference type="NCBI Taxonomy" id="200361"/>
    <lineage>
        <taxon>Eukaryota</taxon>
        <taxon>Viridiplantae</taxon>
        <taxon>Streptophyta</taxon>
        <taxon>Embryophyta</taxon>
        <taxon>Tracheophyta</taxon>
        <taxon>Spermatophyta</taxon>
        <taxon>Magnoliopsida</taxon>
        <taxon>Liliopsida</taxon>
        <taxon>Poales</taxon>
        <taxon>Poaceae</taxon>
        <taxon>BOP clade</taxon>
        <taxon>Pooideae</taxon>
        <taxon>Triticodae</taxon>
        <taxon>Triticeae</taxon>
        <taxon>Triticinae</taxon>
        <taxon>Aegilops</taxon>
    </lineage>
</organism>
<keyword evidence="2" id="KW-1185">Reference proteome</keyword>
<dbReference type="Gramene" id="AET4Gv20549300.1">
    <property type="protein sequence ID" value="AET4Gv20549300.1"/>
    <property type="gene ID" value="AET4Gv20549300"/>
</dbReference>
<reference evidence="2" key="2">
    <citation type="journal article" date="2017" name="Nat. Plants">
        <title>The Aegilops tauschii genome reveals multiple impacts of transposons.</title>
        <authorList>
            <person name="Zhao G."/>
            <person name="Zou C."/>
            <person name="Li K."/>
            <person name="Wang K."/>
            <person name="Li T."/>
            <person name="Gao L."/>
            <person name="Zhang X."/>
            <person name="Wang H."/>
            <person name="Yang Z."/>
            <person name="Liu X."/>
            <person name="Jiang W."/>
            <person name="Mao L."/>
            <person name="Kong X."/>
            <person name="Jiao Y."/>
            <person name="Jia J."/>
        </authorList>
    </citation>
    <scope>NUCLEOTIDE SEQUENCE [LARGE SCALE GENOMIC DNA]</scope>
    <source>
        <strain evidence="2">cv. AL8/78</strain>
    </source>
</reference>
<reference evidence="1" key="5">
    <citation type="journal article" date="2021" name="G3 (Bethesda)">
        <title>Aegilops tauschii genome assembly Aet v5.0 features greater sequence contiguity and improved annotation.</title>
        <authorList>
            <person name="Wang L."/>
            <person name="Zhu T."/>
            <person name="Rodriguez J.C."/>
            <person name="Deal K.R."/>
            <person name="Dubcovsky J."/>
            <person name="McGuire P.E."/>
            <person name="Lux T."/>
            <person name="Spannagl M."/>
            <person name="Mayer K.F.X."/>
            <person name="Baldrich P."/>
            <person name="Meyers B.C."/>
            <person name="Huo N."/>
            <person name="Gu Y.Q."/>
            <person name="Zhou H."/>
            <person name="Devos K.M."/>
            <person name="Bennetzen J.L."/>
            <person name="Unver T."/>
            <person name="Budak H."/>
            <person name="Gulick P.J."/>
            <person name="Galiba G."/>
            <person name="Kalapos B."/>
            <person name="Nelson D.R."/>
            <person name="Li P."/>
            <person name="You F.M."/>
            <person name="Luo M.C."/>
            <person name="Dvorak J."/>
        </authorList>
    </citation>
    <scope>NUCLEOTIDE SEQUENCE [LARGE SCALE GENOMIC DNA]</scope>
    <source>
        <strain evidence="1">cv. AL8/78</strain>
    </source>
</reference>
<proteinExistence type="predicted"/>
<dbReference type="AlphaFoldDB" id="A0A453IFZ6"/>
<reference evidence="1" key="4">
    <citation type="submission" date="2019-03" db="UniProtKB">
        <authorList>
            <consortium name="EnsemblPlants"/>
        </authorList>
    </citation>
    <scope>IDENTIFICATION</scope>
</reference>
<sequence length="95" mass="11013">MMMLITFFRLGKVCGRAIICPQYLSILLLICWQSLFARSRRRATSSGGWGVILQYPDDMIIFMKHDMDKSVNMILVLCLFEQLPGLKINFHKSEL</sequence>
<dbReference type="EnsemblPlants" id="AET4Gv20549300.1">
    <property type="protein sequence ID" value="AET4Gv20549300.1"/>
    <property type="gene ID" value="AET4Gv20549300"/>
</dbReference>
<evidence type="ECO:0000313" key="2">
    <source>
        <dbReference type="Proteomes" id="UP000015105"/>
    </source>
</evidence>
<protein>
    <submittedName>
        <fullName evidence="1">Uncharacterized protein</fullName>
    </submittedName>
</protein>
<accession>A0A453IFZ6</accession>